<comment type="caution">
    <text evidence="7">The sequence shown here is derived from an EMBL/GenBank/DDBJ whole genome shotgun (WGS) entry which is preliminary data.</text>
</comment>
<dbReference type="InterPro" id="IPR044972">
    <property type="entry name" value="Mot1"/>
</dbReference>
<reference evidence="7" key="1">
    <citation type="journal article" date="2022" name="Int. J. Mol. Sci.">
        <title>Draft Genome of Tanacetum Coccineum: Genomic Comparison of Closely Related Tanacetum-Family Plants.</title>
        <authorList>
            <person name="Yamashiro T."/>
            <person name="Shiraishi A."/>
            <person name="Nakayama K."/>
            <person name="Satake H."/>
        </authorList>
    </citation>
    <scope>NUCLEOTIDE SEQUENCE</scope>
</reference>
<dbReference type="InterPro" id="IPR014001">
    <property type="entry name" value="Helicase_ATP-bd"/>
</dbReference>
<keyword evidence="2" id="KW-0067">ATP-binding</keyword>
<keyword evidence="2" id="KW-0347">Helicase</keyword>
<dbReference type="InterPro" id="IPR027417">
    <property type="entry name" value="P-loop_NTPase"/>
</dbReference>
<dbReference type="Pfam" id="PF12054">
    <property type="entry name" value="DUF3535"/>
    <property type="match status" value="1"/>
</dbReference>
<dbReference type="SUPFAM" id="SSF52540">
    <property type="entry name" value="P-loop containing nucleoside triphosphate hydrolases"/>
    <property type="match status" value="2"/>
</dbReference>
<name>A0ABQ5DZP3_9ASTR</name>
<dbReference type="InterPro" id="IPR011989">
    <property type="entry name" value="ARM-like"/>
</dbReference>
<dbReference type="PROSITE" id="PS51192">
    <property type="entry name" value="HELICASE_ATP_BIND_1"/>
    <property type="match status" value="1"/>
</dbReference>
<keyword evidence="1" id="KW-0378">Hydrolase</keyword>
<accession>A0ABQ5DZP3</accession>
<evidence type="ECO:0000259" key="5">
    <source>
        <dbReference type="PROSITE" id="PS51192"/>
    </source>
</evidence>
<dbReference type="Gene3D" id="3.40.50.10810">
    <property type="entry name" value="Tandem AAA-ATPase domain"/>
    <property type="match status" value="1"/>
</dbReference>
<dbReference type="Gene3D" id="3.40.50.300">
    <property type="entry name" value="P-loop containing nucleotide triphosphate hydrolases"/>
    <property type="match status" value="1"/>
</dbReference>
<feature type="compositionally biased region" description="Basic and acidic residues" evidence="4">
    <location>
        <begin position="365"/>
        <end position="378"/>
    </location>
</feature>
<evidence type="ECO:0000313" key="7">
    <source>
        <dbReference type="EMBL" id="GJT44660.1"/>
    </source>
</evidence>
<organism evidence="7 8">
    <name type="scientific">Tanacetum coccineum</name>
    <dbReference type="NCBI Taxonomy" id="301880"/>
    <lineage>
        <taxon>Eukaryota</taxon>
        <taxon>Viridiplantae</taxon>
        <taxon>Streptophyta</taxon>
        <taxon>Embryophyta</taxon>
        <taxon>Tracheophyta</taxon>
        <taxon>Spermatophyta</taxon>
        <taxon>Magnoliopsida</taxon>
        <taxon>eudicotyledons</taxon>
        <taxon>Gunneridae</taxon>
        <taxon>Pentapetalae</taxon>
        <taxon>asterids</taxon>
        <taxon>campanulids</taxon>
        <taxon>Asterales</taxon>
        <taxon>Asteraceae</taxon>
        <taxon>Asteroideae</taxon>
        <taxon>Anthemideae</taxon>
        <taxon>Anthemidinae</taxon>
        <taxon>Tanacetum</taxon>
    </lineage>
</organism>
<dbReference type="Proteomes" id="UP001151760">
    <property type="component" value="Unassembled WGS sequence"/>
</dbReference>
<dbReference type="InterPro" id="IPR049730">
    <property type="entry name" value="SNF2/RAD54-like_C"/>
</dbReference>
<evidence type="ECO:0000256" key="3">
    <source>
        <dbReference type="ARBA" id="ARBA00023125"/>
    </source>
</evidence>
<dbReference type="Gene3D" id="1.25.10.10">
    <property type="entry name" value="Leucine-rich Repeat Variant"/>
    <property type="match status" value="3"/>
</dbReference>
<dbReference type="PANTHER" id="PTHR36498">
    <property type="entry name" value="TATA-BINDING PROTEIN-ASSOCIATED FACTOR 172"/>
    <property type="match status" value="1"/>
</dbReference>
<dbReference type="InterPro" id="IPR016024">
    <property type="entry name" value="ARM-type_fold"/>
</dbReference>
<sequence length="2077" mass="230038">MDTPYPMEVDTPCREYDLAHLKLAFEFRYGVSNVLDMTYWGFLRARIRRIFLDGYGVLLDMVKEKIIAKVENVKELEGKLKGIYMQKGGRQPTGMVLPMAKASGFTSVSDMIHVKGAQNVCNYKRAKETRASPGKLIIEAYSGKIATRFTAARQIGEIAKLHPQDLSSLLHKVSQYLRSKNWDTRVAAAHAIGAIAGCFKHSSVMELCNLVEAKMKEACINCSVEDVVLSPKSQPKISASTSFQSFELTKVLEFGALLASGGQEYELASDFSNNPKERAKQKQNLKRRLGMDGCEQFMDVNDMIRDEDLMMHKTNNTGSGAPPPFYLQRTGRNVQQFVVDVVPGYRPRRPSARERNLLKRKAKINSKDQTKGWSKDGEPDGSNTKELISPKGMSPDVPPSSSLFQDAIPDEDSGEQEKDGTWPFHNIVEQLILDIFDPVWEVRHGSVMALREILTHQGGCAGVLMPDNNCDTVVQTESDDKLGNAVKTERQIDLNMQMKTEESEPNLKRQKSEDASFDPMQDLVFTTNDATLDMNKMAADNGNGMPVEQTNGDIVVSSVKVEPQSSMESYPPTEAADMSWEAANLCDNKDLVQKVDILDGLPQNSELVNLIKRARNSSVKNSELLQDCGIRFLCVLSLDRFGDYVSDQVVAPVRETCAQALGAVLKYMPPLQVHETLNVLLKMQRRPEWEIRHGSLLGIKYLVAVRQEMLPDLLGRVLPACKAGLEDPDDDVRAVAADALIPTARAIVSLSGQMLHSIVMLLWDILLDLDDLSPSTSSVMNLLAEVYSQEEMISRMFSAQEGNQGLDLNEIVSTDDIARTVNFQENPYMLSTLAPRLWPFMRHSITSVRYSAIRTLERLLEAEYRRSISVSSSSFWPSGGCDGGLGGGREGRFIKLEKFCSLEMNVGNDLSEIVGRVESSVGVITPNQYIFDPLWKAITSFSGVQRQVASLVLISWFKEMKNRGLSGSNYESLKSRLLELLTCTDPSFPTKGSRLSYAELSRTYEKMRNEASQLVSVLESCGMPMPMDVDNLTPDDAVSFASKLPVPSNDGASGEDSVRKNIDEVESIKQRLLTTSGYLKCVQSNLHVTVTALGAAAVVWMSELPAKLNPIILPLMASIKREQEEALQTMAAEALAELIYHCVLRKPSPNDKLVKNLCGLICLDPSETPQAGVLTSLEIIEEQDLLPFGSNSTKAKPKVHMLGSEDRSKVEGFICRRGSEFALKHLCNKFGSSLFEKLPKIWDCLTEVLKPIPPGDEGNVCQTIDAIKDPQVLINNIQVVRSIGSLLDETLRTQLMTLLPCVFHCVRHSHVAVRLAASRCITSMAKSMTVDLMGPIIENVIPMLGDMTSVNARQGAGMLMSLLVQGLGTDLVPYARLLVVPLLRCMSDSDHSVRRSVTHSFAALVPLLPLARGVPPPAGLSESLSRSTDDAEFLEQLVDNSHIDDYKVPTELKVTLRRYQQEGINWLAFLKRFNLHGILCDDMGLGKTLQSSAIVASDIVERRASNNVEESTSLIICPSTLVGHWVYEIEKFIDASVITTLQYVGSSQDRATLRSQFQKYNVIITSYDVIRKDVDHMKELFWNYCILDEGHIIKNSKSKITCAVKQLKAQHRLILSGTPIQDFVVLRATTLFQATFGNRSVAALCSKCSAIGCKSRCYLAMEALHKQVMPFLLRRTKDEVLTDLPEKIIQDRYCDLSTVQLKLYEQFSGSHVKDEISGMVQSNETESGEGEGKDTSKTSSHVFQALQFLLKLCSHPLLVLGGKIQDSLPRLLPDLFAASSDISSELHKLHHSPKLVALQEILEECGIGVEASTSEGSVSVGQHRVLIFAQHKALLDIIEKDLFHAHMKSVTYLRLDGSVEPEKRFDIVKSFNSDPTIDVLLLTTHVGGLGLNLTSADTLVFMEHDWNPMRDLQAMDRAHRLGQRKVVNVHRLIMRGTLEEKVMSLQKFKVSVANAVINSENASLKTMNTDQLLDLFTPADTKKGASTSKSSENNDGLTKVTGSGKGLKAILGGLEELWDQSQPRALMCGLFPLTQTELLKGDITKAYVLDVVHAPYEKSLIRSHVSIQMNGSSSGAL</sequence>
<dbReference type="PANTHER" id="PTHR36498:SF1">
    <property type="entry name" value="TATA-BINDING PROTEIN-ASSOCIATED FACTOR 172"/>
    <property type="match status" value="1"/>
</dbReference>
<feature type="region of interest" description="Disordered" evidence="4">
    <location>
        <begin position="345"/>
        <end position="420"/>
    </location>
</feature>
<dbReference type="SMART" id="SM00487">
    <property type="entry name" value="DEXDc"/>
    <property type="match status" value="1"/>
</dbReference>
<evidence type="ECO:0000259" key="6">
    <source>
        <dbReference type="PROSITE" id="PS51194"/>
    </source>
</evidence>
<dbReference type="InterPro" id="IPR000330">
    <property type="entry name" value="SNF2_N"/>
</dbReference>
<protein>
    <submittedName>
        <fullName evidence="7">TATA-binding protein-associated factor BTAF1</fullName>
    </submittedName>
</protein>
<feature type="domain" description="Helicase ATP-binding" evidence="5">
    <location>
        <begin position="1468"/>
        <end position="1637"/>
    </location>
</feature>
<dbReference type="CDD" id="cd18793">
    <property type="entry name" value="SF2_C_SNF"/>
    <property type="match status" value="1"/>
</dbReference>
<evidence type="ECO:0000256" key="1">
    <source>
        <dbReference type="ARBA" id="ARBA00022801"/>
    </source>
</evidence>
<dbReference type="InterPro" id="IPR001650">
    <property type="entry name" value="Helicase_C-like"/>
</dbReference>
<dbReference type="SUPFAM" id="SSF48371">
    <property type="entry name" value="ARM repeat"/>
    <property type="match status" value="1"/>
</dbReference>
<dbReference type="SMART" id="SM00490">
    <property type="entry name" value="HELICc"/>
    <property type="match status" value="1"/>
</dbReference>
<evidence type="ECO:0000256" key="4">
    <source>
        <dbReference type="SAM" id="MobiDB-lite"/>
    </source>
</evidence>
<reference evidence="7" key="2">
    <citation type="submission" date="2022-01" db="EMBL/GenBank/DDBJ databases">
        <authorList>
            <person name="Yamashiro T."/>
            <person name="Shiraishi A."/>
            <person name="Satake H."/>
            <person name="Nakayama K."/>
        </authorList>
    </citation>
    <scope>NUCLEOTIDE SEQUENCE</scope>
</reference>
<keyword evidence="3" id="KW-0238">DNA-binding</keyword>
<proteinExistence type="predicted"/>
<dbReference type="Pfam" id="PF00271">
    <property type="entry name" value="Helicase_C"/>
    <property type="match status" value="1"/>
</dbReference>
<dbReference type="Pfam" id="PF00176">
    <property type="entry name" value="SNF2-rel_dom"/>
    <property type="match status" value="1"/>
</dbReference>
<dbReference type="PROSITE" id="PS51194">
    <property type="entry name" value="HELICASE_CTER"/>
    <property type="match status" value="1"/>
</dbReference>
<feature type="domain" description="Helicase C-terminal" evidence="6">
    <location>
        <begin position="1812"/>
        <end position="1972"/>
    </location>
</feature>
<evidence type="ECO:0000256" key="2">
    <source>
        <dbReference type="ARBA" id="ARBA00022806"/>
    </source>
</evidence>
<dbReference type="EMBL" id="BQNB010015832">
    <property type="protein sequence ID" value="GJT44660.1"/>
    <property type="molecule type" value="Genomic_DNA"/>
</dbReference>
<keyword evidence="8" id="KW-1185">Reference proteome</keyword>
<gene>
    <name evidence="7" type="ORF">Tco_0953375</name>
</gene>
<keyword evidence="2" id="KW-0547">Nucleotide-binding</keyword>
<dbReference type="InterPro" id="IPR038718">
    <property type="entry name" value="SNF2-like_sf"/>
</dbReference>
<dbReference type="InterPro" id="IPR022707">
    <property type="entry name" value="Mot1_central_dom"/>
</dbReference>
<evidence type="ECO:0000313" key="8">
    <source>
        <dbReference type="Proteomes" id="UP001151760"/>
    </source>
</evidence>